<evidence type="ECO:0000313" key="1">
    <source>
        <dbReference type="EMBL" id="KAF2625797.1"/>
    </source>
</evidence>
<protein>
    <submittedName>
        <fullName evidence="1">Uncharacterized protein</fullName>
    </submittedName>
</protein>
<sequence>MAHQKRIPKVAIPKLDRGPPPPPKKPAQNREDRVTRACKTCRKRKVKCSGDVPRCANCQATGLNCVYEQARRDRLKE</sequence>
<keyword evidence="2" id="KW-1185">Reference proteome</keyword>
<organism evidence="1 2">
    <name type="scientific">Macroventuria anomochaeta</name>
    <dbReference type="NCBI Taxonomy" id="301207"/>
    <lineage>
        <taxon>Eukaryota</taxon>
        <taxon>Fungi</taxon>
        <taxon>Dikarya</taxon>
        <taxon>Ascomycota</taxon>
        <taxon>Pezizomycotina</taxon>
        <taxon>Dothideomycetes</taxon>
        <taxon>Pleosporomycetidae</taxon>
        <taxon>Pleosporales</taxon>
        <taxon>Pleosporineae</taxon>
        <taxon>Didymellaceae</taxon>
        <taxon>Macroventuria</taxon>
    </lineage>
</organism>
<accession>A0ACB6RX08</accession>
<name>A0ACB6RX08_9PLEO</name>
<dbReference type="EMBL" id="MU006724">
    <property type="protein sequence ID" value="KAF2625797.1"/>
    <property type="molecule type" value="Genomic_DNA"/>
</dbReference>
<reference evidence="1" key="1">
    <citation type="journal article" date="2020" name="Stud. Mycol.">
        <title>101 Dothideomycetes genomes: a test case for predicting lifestyles and emergence of pathogens.</title>
        <authorList>
            <person name="Haridas S."/>
            <person name="Albert R."/>
            <person name="Binder M."/>
            <person name="Bloem J."/>
            <person name="Labutti K."/>
            <person name="Salamov A."/>
            <person name="Andreopoulos B."/>
            <person name="Baker S."/>
            <person name="Barry K."/>
            <person name="Bills G."/>
            <person name="Bluhm B."/>
            <person name="Cannon C."/>
            <person name="Castanera R."/>
            <person name="Culley D."/>
            <person name="Daum C."/>
            <person name="Ezra D."/>
            <person name="Gonzalez J."/>
            <person name="Henrissat B."/>
            <person name="Kuo A."/>
            <person name="Liang C."/>
            <person name="Lipzen A."/>
            <person name="Lutzoni F."/>
            <person name="Magnuson J."/>
            <person name="Mondo S."/>
            <person name="Nolan M."/>
            <person name="Ohm R."/>
            <person name="Pangilinan J."/>
            <person name="Park H.-J."/>
            <person name="Ramirez L."/>
            <person name="Alfaro M."/>
            <person name="Sun H."/>
            <person name="Tritt A."/>
            <person name="Yoshinaga Y."/>
            <person name="Zwiers L.-H."/>
            <person name="Turgeon B."/>
            <person name="Goodwin S."/>
            <person name="Spatafora J."/>
            <person name="Crous P."/>
            <person name="Grigoriev I."/>
        </authorList>
    </citation>
    <scope>NUCLEOTIDE SEQUENCE</scope>
    <source>
        <strain evidence="1">CBS 525.71</strain>
    </source>
</reference>
<proteinExistence type="predicted"/>
<evidence type="ECO:0000313" key="2">
    <source>
        <dbReference type="Proteomes" id="UP000799754"/>
    </source>
</evidence>
<dbReference type="Proteomes" id="UP000799754">
    <property type="component" value="Unassembled WGS sequence"/>
</dbReference>
<comment type="caution">
    <text evidence="1">The sequence shown here is derived from an EMBL/GenBank/DDBJ whole genome shotgun (WGS) entry which is preliminary data.</text>
</comment>
<gene>
    <name evidence="1" type="ORF">BU25DRAFT_412445</name>
</gene>